<dbReference type="PANTHER" id="PTHR11140:SF0">
    <property type="entry name" value="PRE-MRNA-PROCESSING-SPLICING FACTOR 8"/>
    <property type="match status" value="1"/>
</dbReference>
<gene>
    <name evidence="2" type="ORF">PSHT_05517</name>
</gene>
<dbReference type="AlphaFoldDB" id="A0A2S4WAC2"/>
<evidence type="ECO:0000313" key="2">
    <source>
        <dbReference type="EMBL" id="POW18725.1"/>
    </source>
</evidence>
<evidence type="ECO:0000259" key="1">
    <source>
        <dbReference type="Pfam" id="PF10598"/>
    </source>
</evidence>
<feature type="domain" description="RNA recognition motif spliceosomal PrP8" evidence="1">
    <location>
        <begin position="11"/>
        <end position="57"/>
    </location>
</feature>
<dbReference type="GO" id="GO:0030619">
    <property type="term" value="F:U1 snRNA binding"/>
    <property type="evidence" value="ECO:0007669"/>
    <property type="project" value="TreeGrafter"/>
</dbReference>
<dbReference type="GO" id="GO:0071013">
    <property type="term" value="C:catalytic step 2 spliceosome"/>
    <property type="evidence" value="ECO:0007669"/>
    <property type="project" value="TreeGrafter"/>
</dbReference>
<comment type="caution">
    <text evidence="2">The sequence shown here is derived from an EMBL/GenBank/DDBJ whole genome shotgun (WGS) entry which is preliminary data.</text>
</comment>
<dbReference type="GO" id="GO:0000244">
    <property type="term" value="P:spliceosomal tri-snRNP complex assembly"/>
    <property type="evidence" value="ECO:0007669"/>
    <property type="project" value="TreeGrafter"/>
</dbReference>
<dbReference type="GO" id="GO:0017070">
    <property type="term" value="F:U6 snRNA binding"/>
    <property type="evidence" value="ECO:0007669"/>
    <property type="project" value="TreeGrafter"/>
</dbReference>
<reference evidence="3" key="2">
    <citation type="journal article" date="2018" name="BMC Genomics">
        <title>Genomic insights into host adaptation between the wheat stripe rust pathogen (Puccinia striiformis f. sp. tritici) and the barley stripe rust pathogen (Puccinia striiformis f. sp. hordei).</title>
        <authorList>
            <person name="Xia C."/>
            <person name="Wang M."/>
            <person name="Yin C."/>
            <person name="Cornejo O.E."/>
            <person name="Hulbert S.H."/>
            <person name="Chen X."/>
        </authorList>
    </citation>
    <scope>NUCLEOTIDE SEQUENCE [LARGE SCALE GENOMIC DNA]</scope>
    <source>
        <strain evidence="3">93TX-2</strain>
    </source>
</reference>
<dbReference type="InterPro" id="IPR012337">
    <property type="entry name" value="RNaseH-like_sf"/>
</dbReference>
<dbReference type="SUPFAM" id="SSF53098">
    <property type="entry name" value="Ribonuclease H-like"/>
    <property type="match status" value="1"/>
</dbReference>
<dbReference type="GO" id="GO:0030623">
    <property type="term" value="F:U5 snRNA binding"/>
    <property type="evidence" value="ECO:0007669"/>
    <property type="project" value="InterPro"/>
</dbReference>
<reference evidence="3" key="3">
    <citation type="journal article" date="2018" name="Mol. Plant Microbe Interact.">
        <title>Genome sequence resources for the wheat stripe rust pathogen (Puccinia striiformis f. sp. tritici) and the barley stripe rust pathogen (Puccinia striiformis f. sp. hordei).</title>
        <authorList>
            <person name="Xia C."/>
            <person name="Wang M."/>
            <person name="Yin C."/>
            <person name="Cornejo O.E."/>
            <person name="Hulbert S.H."/>
            <person name="Chen X."/>
        </authorList>
    </citation>
    <scope>NUCLEOTIDE SEQUENCE [LARGE SCALE GENOMIC DNA]</scope>
    <source>
        <strain evidence="3">93TX-2</strain>
    </source>
</reference>
<dbReference type="InterPro" id="IPR027652">
    <property type="entry name" value="PRP8"/>
</dbReference>
<organism evidence="2 3">
    <name type="scientific">Puccinia striiformis</name>
    <dbReference type="NCBI Taxonomy" id="27350"/>
    <lineage>
        <taxon>Eukaryota</taxon>
        <taxon>Fungi</taxon>
        <taxon>Dikarya</taxon>
        <taxon>Basidiomycota</taxon>
        <taxon>Pucciniomycotina</taxon>
        <taxon>Pucciniomycetes</taxon>
        <taxon>Pucciniales</taxon>
        <taxon>Pucciniaceae</taxon>
        <taxon>Puccinia</taxon>
    </lineage>
</organism>
<dbReference type="GO" id="GO:0030620">
    <property type="term" value="F:U2 snRNA binding"/>
    <property type="evidence" value="ECO:0007669"/>
    <property type="project" value="TreeGrafter"/>
</dbReference>
<evidence type="ECO:0000313" key="3">
    <source>
        <dbReference type="Proteomes" id="UP000238274"/>
    </source>
</evidence>
<dbReference type="EMBL" id="PKSM01000060">
    <property type="protein sequence ID" value="POW18725.1"/>
    <property type="molecule type" value="Genomic_DNA"/>
</dbReference>
<accession>A0A2S4WAC2</accession>
<dbReference type="InterPro" id="IPR019582">
    <property type="entry name" value="RRM_spliceosomal_PrP8"/>
</dbReference>
<proteinExistence type="predicted"/>
<keyword evidence="3" id="KW-1185">Reference proteome</keyword>
<name>A0A2S4WAC2_9BASI</name>
<reference evidence="2 3" key="1">
    <citation type="submission" date="2017-12" db="EMBL/GenBank/DDBJ databases">
        <title>Gene loss provides genomic basis for host adaptation in cereal stripe rust fungi.</title>
        <authorList>
            <person name="Xia C."/>
        </authorList>
    </citation>
    <scope>NUCLEOTIDE SEQUENCE [LARGE SCALE GENOMIC DNA]</scope>
    <source>
        <strain evidence="2 3">93TX-2</strain>
    </source>
</reference>
<dbReference type="Proteomes" id="UP000238274">
    <property type="component" value="Unassembled WGS sequence"/>
</dbReference>
<sequence length="214" mass="24278">MQQTQLPKPWEKMNLFISIRLLRLIMDRIAAKNDIVLKDVRHANSYGLIRGLKFSNLDWSWTYCSWGYNNPVKWPGHQSCPSDTGILPLRLNTQLDCMGAMSLFISICFGSLCFTDLHNSLLTDPNNDDNISHNSKHCWPCDCATLNPFSEIRNGSEVFPLTDGAWNLVDGAAKERTAQAYPCVSDHEIDQFHSQIQQVLMARGLTTFSKIVNK</sequence>
<dbReference type="PANTHER" id="PTHR11140">
    <property type="entry name" value="PRE-MRNA SPLICING FACTOR PRP8"/>
    <property type="match status" value="1"/>
</dbReference>
<dbReference type="VEuPathDB" id="FungiDB:PSTT_06408"/>
<protein>
    <recommendedName>
        <fullName evidence="1">RNA recognition motif spliceosomal PrP8 domain-containing protein</fullName>
    </recommendedName>
</protein>
<dbReference type="Gene3D" id="3.30.43.40">
    <property type="entry name" value="Pre-mRNA-processing-splicing factor 8, U5-snRNA-binding domain"/>
    <property type="match status" value="1"/>
</dbReference>
<dbReference type="InterPro" id="IPR042516">
    <property type="entry name" value="Prp8_U5-snRNA-bd_sf"/>
</dbReference>
<dbReference type="VEuPathDB" id="FungiDB:PSHT_05517"/>
<dbReference type="GO" id="GO:0005682">
    <property type="term" value="C:U5 snRNP"/>
    <property type="evidence" value="ECO:0007669"/>
    <property type="project" value="TreeGrafter"/>
</dbReference>
<dbReference type="GO" id="GO:0097157">
    <property type="term" value="F:pre-mRNA intronic binding"/>
    <property type="evidence" value="ECO:0007669"/>
    <property type="project" value="TreeGrafter"/>
</dbReference>
<dbReference type="Pfam" id="PF10598">
    <property type="entry name" value="RRM_4"/>
    <property type="match status" value="1"/>
</dbReference>